<dbReference type="Gene3D" id="3.40.605.10">
    <property type="entry name" value="Aldehyde Dehydrogenase, Chain A, domain 1"/>
    <property type="match status" value="1"/>
</dbReference>
<keyword evidence="6" id="KW-1185">Reference proteome</keyword>
<feature type="active site" evidence="2">
    <location>
        <position position="252"/>
    </location>
</feature>
<evidence type="ECO:0000256" key="3">
    <source>
        <dbReference type="RuleBase" id="RU003345"/>
    </source>
</evidence>
<dbReference type="Pfam" id="PF00171">
    <property type="entry name" value="Aldedh"/>
    <property type="match status" value="1"/>
</dbReference>
<dbReference type="RefSeq" id="WP_344672295.1">
    <property type="nucleotide sequence ID" value="NZ_BAAAQN010000125.1"/>
</dbReference>
<dbReference type="Proteomes" id="UP001500751">
    <property type="component" value="Unassembled WGS sequence"/>
</dbReference>
<evidence type="ECO:0000259" key="4">
    <source>
        <dbReference type="Pfam" id="PF00171"/>
    </source>
</evidence>
<proteinExistence type="inferred from homology"/>
<dbReference type="InterPro" id="IPR016161">
    <property type="entry name" value="Ald_DH/histidinol_DH"/>
</dbReference>
<sequence length="484" mass="51459">MDELQTHLFIGGTWTKASDGAEFSTLDPATGQRVGVCAQATAADVDLAVDAAREALTAPDWAGLTAAARARLLWRVADLIEEQADELAELETRDQGQPLGIAHGVSVTTAAEHFRYYAGWCTKIEGAVTPVSFPDTLHYTRREPVGVCALITPWNFPLMIAAWKLAPALACGNAVIIKPAEQTPLTTVRLVEILERAGLPAGVVNLLTGGPDVGRALVEHPGVDKVSFTGSTEVGREIVRASAGNLKRVTLELGGKAPSVIAADADIDAAVAGNLQGALLNSGQVCAAYTRFYVDRRRVDEFTEKLARAAAGLRIGPGLDPATQVGPVVTSHHLAEIDRHVRRAVADGAQLVTGGERAVTGDLERGNFYRPTVFAGVSDDMALVREEIFGPVLPVLAYDDPQELAVRANDTDYGLAAAIWTKDLSTAHRLAADIRAGAIFVNMLPIPDSAAPWGGFKTSGWGREMGKYALDVYTEVKGVWMHMG</sequence>
<dbReference type="EMBL" id="BAAAQN010000125">
    <property type="protein sequence ID" value="GAA2067582.1"/>
    <property type="molecule type" value="Genomic_DNA"/>
</dbReference>
<keyword evidence="1 3" id="KW-0560">Oxidoreductase</keyword>
<organism evidence="5 6">
    <name type="scientific">Catenulispora yoronensis</name>
    <dbReference type="NCBI Taxonomy" id="450799"/>
    <lineage>
        <taxon>Bacteria</taxon>
        <taxon>Bacillati</taxon>
        <taxon>Actinomycetota</taxon>
        <taxon>Actinomycetes</taxon>
        <taxon>Catenulisporales</taxon>
        <taxon>Catenulisporaceae</taxon>
        <taxon>Catenulispora</taxon>
    </lineage>
</organism>
<dbReference type="PROSITE" id="PS00687">
    <property type="entry name" value="ALDEHYDE_DEHYDR_GLU"/>
    <property type="match status" value="1"/>
</dbReference>
<dbReference type="InterPro" id="IPR016163">
    <property type="entry name" value="Ald_DH_C"/>
</dbReference>
<protein>
    <submittedName>
        <fullName evidence="5">Aldehyde dehydrogenase DhaS</fullName>
    </submittedName>
</protein>
<dbReference type="SUPFAM" id="SSF53720">
    <property type="entry name" value="ALDH-like"/>
    <property type="match status" value="1"/>
</dbReference>
<comment type="caution">
    <text evidence="5">The sequence shown here is derived from an EMBL/GenBank/DDBJ whole genome shotgun (WGS) entry which is preliminary data.</text>
</comment>
<comment type="similarity">
    <text evidence="3">Belongs to the aldehyde dehydrogenase family.</text>
</comment>
<evidence type="ECO:0000256" key="1">
    <source>
        <dbReference type="ARBA" id="ARBA00023002"/>
    </source>
</evidence>
<evidence type="ECO:0000256" key="2">
    <source>
        <dbReference type="PROSITE-ProRule" id="PRU10007"/>
    </source>
</evidence>
<dbReference type="Gene3D" id="3.40.309.10">
    <property type="entry name" value="Aldehyde Dehydrogenase, Chain A, domain 2"/>
    <property type="match status" value="1"/>
</dbReference>
<feature type="domain" description="Aldehyde dehydrogenase" evidence="4">
    <location>
        <begin position="14"/>
        <end position="478"/>
    </location>
</feature>
<dbReference type="InterPro" id="IPR029510">
    <property type="entry name" value="Ald_DH_CS_GLU"/>
</dbReference>
<reference evidence="6" key="1">
    <citation type="journal article" date="2019" name="Int. J. Syst. Evol. Microbiol.">
        <title>The Global Catalogue of Microorganisms (GCM) 10K type strain sequencing project: providing services to taxonomists for standard genome sequencing and annotation.</title>
        <authorList>
            <consortium name="The Broad Institute Genomics Platform"/>
            <consortium name="The Broad Institute Genome Sequencing Center for Infectious Disease"/>
            <person name="Wu L."/>
            <person name="Ma J."/>
        </authorList>
    </citation>
    <scope>NUCLEOTIDE SEQUENCE [LARGE SCALE GENOMIC DNA]</scope>
    <source>
        <strain evidence="6">JCM 16014</strain>
    </source>
</reference>
<dbReference type="InterPro" id="IPR016160">
    <property type="entry name" value="Ald_DH_CS_CYS"/>
</dbReference>
<dbReference type="PROSITE" id="PS00070">
    <property type="entry name" value="ALDEHYDE_DEHYDR_CYS"/>
    <property type="match status" value="1"/>
</dbReference>
<evidence type="ECO:0000313" key="5">
    <source>
        <dbReference type="EMBL" id="GAA2067582.1"/>
    </source>
</evidence>
<name>A0ABP5H7W2_9ACTN</name>
<dbReference type="InterPro" id="IPR016162">
    <property type="entry name" value="Ald_DH_N"/>
</dbReference>
<evidence type="ECO:0000313" key="6">
    <source>
        <dbReference type="Proteomes" id="UP001500751"/>
    </source>
</evidence>
<gene>
    <name evidence="5" type="primary">dhaS</name>
    <name evidence="5" type="ORF">GCM10009839_94150</name>
</gene>
<accession>A0ABP5H7W2</accession>
<dbReference type="PANTHER" id="PTHR11699">
    <property type="entry name" value="ALDEHYDE DEHYDROGENASE-RELATED"/>
    <property type="match status" value="1"/>
</dbReference>
<dbReference type="InterPro" id="IPR015590">
    <property type="entry name" value="Aldehyde_DH_dom"/>
</dbReference>